<evidence type="ECO:0000256" key="4">
    <source>
        <dbReference type="ARBA" id="ARBA00022490"/>
    </source>
</evidence>
<keyword evidence="8" id="KW-1185">Reference proteome</keyword>
<protein>
    <recommendedName>
        <fullName evidence="3 6">Recombination-associated protein RdgC</fullName>
    </recommendedName>
</protein>
<comment type="subcellular location">
    <subcellularLocation>
        <location evidence="1 6">Cytoplasm</location>
        <location evidence="1 6">Nucleoid</location>
    </subcellularLocation>
</comment>
<dbReference type="GO" id="GO:0043590">
    <property type="term" value="C:bacterial nucleoid"/>
    <property type="evidence" value="ECO:0007669"/>
    <property type="project" value="TreeGrafter"/>
</dbReference>
<dbReference type="GO" id="GO:0006310">
    <property type="term" value="P:DNA recombination"/>
    <property type="evidence" value="ECO:0007669"/>
    <property type="project" value="UniProtKB-UniRule"/>
</dbReference>
<dbReference type="Proteomes" id="UP000298049">
    <property type="component" value="Chromosome"/>
</dbReference>
<dbReference type="EMBL" id="CP031093">
    <property type="protein sequence ID" value="QCF25538.1"/>
    <property type="molecule type" value="Genomic_DNA"/>
</dbReference>
<dbReference type="HAMAP" id="MF_00194">
    <property type="entry name" value="RdgC"/>
    <property type="match status" value="1"/>
</dbReference>
<sequence>MWFRNARFFRFSKPFNTDPTRLEEALNEHVFKPCGPQDSFRQGWVSPLGRQGEQLVHSSNGYHLICLRKEERVLPSSVVKEVVAERIELIETEQGRKVGRKEQNELRDQVTLEMLPQAFTRSRHSFAYLAPADGLLVVDSGSSKQAEDIASALRQALGSLPVRPPVVQQSPAFVMTGWINGDLHPPTGLVAGQECELRDTGEEGGIIRCRGLELHCGEIRNHIESGMQVTRLALDWEENLSFLIDEELTIKRLKFGETLRDQLDDIDSDDKLAKFDGAFSLMTLEISRLVPVILEAFGGEDRSAIVEE</sequence>
<evidence type="ECO:0000313" key="7">
    <source>
        <dbReference type="EMBL" id="QCF25538.1"/>
    </source>
</evidence>
<accession>A0A4P7XF39</accession>
<dbReference type="AlphaFoldDB" id="A0A4P7XF39"/>
<dbReference type="GO" id="GO:0000018">
    <property type="term" value="P:regulation of DNA recombination"/>
    <property type="evidence" value="ECO:0007669"/>
    <property type="project" value="TreeGrafter"/>
</dbReference>
<evidence type="ECO:0000256" key="3">
    <source>
        <dbReference type="ARBA" id="ARBA00022296"/>
    </source>
</evidence>
<dbReference type="NCBIfam" id="NF001462">
    <property type="entry name" value="PRK00321.1-3"/>
    <property type="match status" value="1"/>
</dbReference>
<dbReference type="Pfam" id="PF04381">
    <property type="entry name" value="RdgC"/>
    <property type="match status" value="1"/>
</dbReference>
<keyword evidence="5 6" id="KW-0233">DNA recombination</keyword>
<comment type="similarity">
    <text evidence="2 6">Belongs to the RdgC family.</text>
</comment>
<evidence type="ECO:0000256" key="2">
    <source>
        <dbReference type="ARBA" id="ARBA00008657"/>
    </source>
</evidence>
<dbReference type="RefSeq" id="WP_136547915.1">
    <property type="nucleotide sequence ID" value="NZ_CP031093.1"/>
</dbReference>
<dbReference type="OrthoDB" id="5290530at2"/>
<dbReference type="PANTHER" id="PTHR38103:SF1">
    <property type="entry name" value="RECOMBINATION-ASSOCIATED PROTEIN RDGC"/>
    <property type="match status" value="1"/>
</dbReference>
<dbReference type="PANTHER" id="PTHR38103">
    <property type="entry name" value="RECOMBINATION-ASSOCIATED PROTEIN RDGC"/>
    <property type="match status" value="1"/>
</dbReference>
<proteinExistence type="inferred from homology"/>
<gene>
    <name evidence="6" type="primary">rdgC</name>
    <name evidence="7" type="ORF">soil367_06130</name>
</gene>
<name>A0A4P7XF39_9ALTE</name>
<dbReference type="GO" id="GO:0005737">
    <property type="term" value="C:cytoplasm"/>
    <property type="evidence" value="ECO:0007669"/>
    <property type="project" value="UniProtKB-UniRule"/>
</dbReference>
<evidence type="ECO:0000313" key="8">
    <source>
        <dbReference type="Proteomes" id="UP000298049"/>
    </source>
</evidence>
<dbReference type="NCBIfam" id="NF001464">
    <property type="entry name" value="PRK00321.1-5"/>
    <property type="match status" value="1"/>
</dbReference>
<organism evidence="7 8">
    <name type="scientific">Hydrocarboniclastica marina</name>
    <dbReference type="NCBI Taxonomy" id="2259620"/>
    <lineage>
        <taxon>Bacteria</taxon>
        <taxon>Pseudomonadati</taxon>
        <taxon>Pseudomonadota</taxon>
        <taxon>Gammaproteobacteria</taxon>
        <taxon>Alteromonadales</taxon>
        <taxon>Alteromonadaceae</taxon>
        <taxon>Hydrocarboniclastica</taxon>
    </lineage>
</organism>
<dbReference type="GO" id="GO:0003690">
    <property type="term" value="F:double-stranded DNA binding"/>
    <property type="evidence" value="ECO:0007669"/>
    <property type="project" value="TreeGrafter"/>
</dbReference>
<dbReference type="KEGG" id="hmi:soil367_06130"/>
<reference evidence="7 8" key="1">
    <citation type="submission" date="2018-07" db="EMBL/GenBank/DDBJ databases">
        <title>Marsedoiliclastica nanhaica gen. nov. sp. nov., a novel marine hydrocarbonoclastic bacterium isolated from an in-situ enriched hydrocarbon-degrading consortium in deep-sea sediment.</title>
        <authorList>
            <person name="Dong C."/>
            <person name="Ma T."/>
            <person name="Liu R."/>
            <person name="Shao Z."/>
        </authorList>
    </citation>
    <scope>NUCLEOTIDE SEQUENCE [LARGE SCALE GENOMIC DNA]</scope>
    <source>
        <strain evidence="8">soil36-7</strain>
    </source>
</reference>
<evidence type="ECO:0000256" key="6">
    <source>
        <dbReference type="HAMAP-Rule" id="MF_00194"/>
    </source>
</evidence>
<evidence type="ECO:0000256" key="1">
    <source>
        <dbReference type="ARBA" id="ARBA00004453"/>
    </source>
</evidence>
<comment type="function">
    <text evidence="6">May be involved in recombination.</text>
</comment>
<dbReference type="InterPro" id="IPR007476">
    <property type="entry name" value="RdgC"/>
</dbReference>
<keyword evidence="4 6" id="KW-0963">Cytoplasm</keyword>
<evidence type="ECO:0000256" key="5">
    <source>
        <dbReference type="ARBA" id="ARBA00023172"/>
    </source>
</evidence>